<name>A0ABD5QPN4_9EURY</name>
<keyword evidence="8" id="KW-1133">Transmembrane helix</keyword>
<feature type="region of interest" description="Disordered" evidence="7">
    <location>
        <begin position="169"/>
        <end position="198"/>
    </location>
</feature>
<feature type="compositionally biased region" description="Basic and acidic residues" evidence="7">
    <location>
        <begin position="366"/>
        <end position="375"/>
    </location>
</feature>
<reference evidence="10 11" key="1">
    <citation type="journal article" date="2019" name="Int. J. Syst. Evol. Microbiol.">
        <title>The Global Catalogue of Microorganisms (GCM) 10K type strain sequencing project: providing services to taxonomists for standard genome sequencing and annotation.</title>
        <authorList>
            <consortium name="The Broad Institute Genomics Platform"/>
            <consortium name="The Broad Institute Genome Sequencing Center for Infectious Disease"/>
            <person name="Wu L."/>
            <person name="Ma J."/>
        </authorList>
    </citation>
    <scope>NUCLEOTIDE SEQUENCE [LARGE SCALE GENOMIC DNA]</scope>
    <source>
        <strain evidence="10 11">CGMCC 1.16026</strain>
    </source>
</reference>
<organism evidence="10 11">
    <name type="scientific">Halorubrum glutamatedens</name>
    <dbReference type="NCBI Taxonomy" id="2707018"/>
    <lineage>
        <taxon>Archaea</taxon>
        <taxon>Methanobacteriati</taxon>
        <taxon>Methanobacteriota</taxon>
        <taxon>Stenosarchaea group</taxon>
        <taxon>Halobacteria</taxon>
        <taxon>Halobacteriales</taxon>
        <taxon>Haloferacaceae</taxon>
        <taxon>Halorubrum</taxon>
    </lineage>
</organism>
<evidence type="ECO:0000313" key="10">
    <source>
        <dbReference type="EMBL" id="MFC5134250.1"/>
    </source>
</evidence>
<dbReference type="Proteomes" id="UP001596145">
    <property type="component" value="Unassembled WGS sequence"/>
</dbReference>
<feature type="transmembrane region" description="Helical" evidence="8">
    <location>
        <begin position="105"/>
        <end position="127"/>
    </location>
</feature>
<dbReference type="SUPFAM" id="SSF55874">
    <property type="entry name" value="ATPase domain of HSP90 chaperone/DNA topoisomerase II/histidine kinase"/>
    <property type="match status" value="1"/>
</dbReference>
<feature type="transmembrane region" description="Helical" evidence="8">
    <location>
        <begin position="39"/>
        <end position="60"/>
    </location>
</feature>
<dbReference type="InterPro" id="IPR003594">
    <property type="entry name" value="HATPase_dom"/>
</dbReference>
<evidence type="ECO:0000313" key="11">
    <source>
        <dbReference type="Proteomes" id="UP001596145"/>
    </source>
</evidence>
<keyword evidence="3" id="KW-0808">Transferase</keyword>
<dbReference type="RefSeq" id="WP_162498057.1">
    <property type="nucleotide sequence ID" value="NZ_JBHSKV010000008.1"/>
</dbReference>
<comment type="catalytic activity">
    <reaction evidence="1">
        <text>ATP + protein L-histidine = ADP + protein N-phospho-L-histidine.</text>
        <dbReference type="EC" id="2.7.13.3"/>
    </reaction>
</comment>
<dbReference type="PANTHER" id="PTHR44936">
    <property type="entry name" value="SENSOR PROTEIN CREC"/>
    <property type="match status" value="1"/>
</dbReference>
<evidence type="ECO:0000256" key="6">
    <source>
        <dbReference type="ARBA" id="ARBA00022840"/>
    </source>
</evidence>
<keyword evidence="8" id="KW-0812">Transmembrane</keyword>
<feature type="transmembrane region" description="Helical" evidence="8">
    <location>
        <begin position="7"/>
        <end position="27"/>
    </location>
</feature>
<feature type="compositionally biased region" description="Basic and acidic residues" evidence="7">
    <location>
        <begin position="387"/>
        <end position="398"/>
    </location>
</feature>
<keyword evidence="11" id="KW-1185">Reference proteome</keyword>
<feature type="region of interest" description="Disordered" evidence="7">
    <location>
        <begin position="307"/>
        <end position="338"/>
    </location>
</feature>
<dbReference type="GO" id="GO:0004673">
    <property type="term" value="F:protein histidine kinase activity"/>
    <property type="evidence" value="ECO:0007669"/>
    <property type="project" value="UniProtKB-EC"/>
</dbReference>
<feature type="compositionally biased region" description="Basic and acidic residues" evidence="7">
    <location>
        <begin position="315"/>
        <end position="328"/>
    </location>
</feature>
<dbReference type="PANTHER" id="PTHR44936:SF10">
    <property type="entry name" value="SENSOR PROTEIN RSTB"/>
    <property type="match status" value="1"/>
</dbReference>
<dbReference type="InterPro" id="IPR036890">
    <property type="entry name" value="HATPase_C_sf"/>
</dbReference>
<keyword evidence="6 10" id="KW-0067">ATP-binding</keyword>
<dbReference type="Pfam" id="PF16926">
    <property type="entry name" value="HisKA_4TM"/>
    <property type="match status" value="1"/>
</dbReference>
<dbReference type="CDD" id="cd00075">
    <property type="entry name" value="HATPase"/>
    <property type="match status" value="1"/>
</dbReference>
<dbReference type="GO" id="GO:0005524">
    <property type="term" value="F:ATP binding"/>
    <property type="evidence" value="ECO:0007669"/>
    <property type="project" value="UniProtKB-KW"/>
</dbReference>
<dbReference type="InterPro" id="IPR004358">
    <property type="entry name" value="Sig_transdc_His_kin-like_C"/>
</dbReference>
<evidence type="ECO:0000256" key="1">
    <source>
        <dbReference type="ARBA" id="ARBA00000085"/>
    </source>
</evidence>
<dbReference type="EC" id="2.7.13.3" evidence="2"/>
<dbReference type="Pfam" id="PF02518">
    <property type="entry name" value="HATPase_c"/>
    <property type="match status" value="1"/>
</dbReference>
<evidence type="ECO:0000256" key="8">
    <source>
        <dbReference type="SAM" id="Phobius"/>
    </source>
</evidence>
<feature type="region of interest" description="Disordered" evidence="7">
    <location>
        <begin position="363"/>
        <end position="406"/>
    </location>
</feature>
<evidence type="ECO:0000256" key="5">
    <source>
        <dbReference type="ARBA" id="ARBA00022777"/>
    </source>
</evidence>
<evidence type="ECO:0000256" key="7">
    <source>
        <dbReference type="SAM" id="MobiDB-lite"/>
    </source>
</evidence>
<keyword evidence="4" id="KW-0547">Nucleotide-binding</keyword>
<protein>
    <recommendedName>
        <fullName evidence="2">histidine kinase</fullName>
        <ecNumber evidence="2">2.7.13.3</ecNumber>
    </recommendedName>
</protein>
<keyword evidence="5" id="KW-0418">Kinase</keyword>
<evidence type="ECO:0000256" key="2">
    <source>
        <dbReference type="ARBA" id="ARBA00012438"/>
    </source>
</evidence>
<dbReference type="PROSITE" id="PS50109">
    <property type="entry name" value="HIS_KIN"/>
    <property type="match status" value="1"/>
</dbReference>
<proteinExistence type="predicted"/>
<dbReference type="AlphaFoldDB" id="A0ABD5QPN4"/>
<evidence type="ECO:0000256" key="4">
    <source>
        <dbReference type="ARBA" id="ARBA00022741"/>
    </source>
</evidence>
<gene>
    <name evidence="10" type="ORF">ACFPJA_05890</name>
</gene>
<dbReference type="PRINTS" id="PR00344">
    <property type="entry name" value="BCTRLSENSOR"/>
</dbReference>
<feature type="domain" description="Histidine kinase" evidence="9">
    <location>
        <begin position="149"/>
        <end position="374"/>
    </location>
</feature>
<feature type="transmembrane region" description="Helical" evidence="8">
    <location>
        <begin position="72"/>
        <end position="93"/>
    </location>
</feature>
<dbReference type="InterPro" id="IPR005467">
    <property type="entry name" value="His_kinase_dom"/>
</dbReference>
<dbReference type="EMBL" id="JBHSKV010000008">
    <property type="protein sequence ID" value="MFC5134250.1"/>
    <property type="molecule type" value="Genomic_DNA"/>
</dbReference>
<evidence type="ECO:0000256" key="3">
    <source>
        <dbReference type="ARBA" id="ARBA00022679"/>
    </source>
</evidence>
<keyword evidence="8" id="KW-0472">Membrane</keyword>
<dbReference type="InterPro" id="IPR031623">
    <property type="entry name" value="HisKA_4TM"/>
</dbReference>
<sequence>MWKPRGYVVVVAIGCSLLFAAIVHHGAEIGAVEGTLGPALALVLDGGIALGVVYAGVRLREAGFTRHEEERVARWTATGTLLAAAAIGATLLVRVVEGRPLVEPVFPLLVAAGSGALGGAIAGYLAVRQEAEARRAHDATRAVSFVNHLLRHDLRNDLSTIRGYADLAGSTDRGDGDDVDLERGRAGEHDSHGPDGRDAAAVIASKADEGLDRLETTSAVADALLGDSDLHRVDLAAVTREILEGLTERADVAVDADLVEEAPVTANDGLRSVVDNLVENAVEHAGGDATLRISVRDGDGTVTLSIDDDGPGIPPERRSALFGGDRETTAANDGSEGGGLFIVGSLVEEYGGTISIEESDLGGTRFEVRLPRADDDGSAAGGASTRGPDRGFIDREPAADSAASDS</sequence>
<dbReference type="SMART" id="SM00387">
    <property type="entry name" value="HATPase_c"/>
    <property type="match status" value="1"/>
</dbReference>
<dbReference type="Gene3D" id="3.30.565.10">
    <property type="entry name" value="Histidine kinase-like ATPase, C-terminal domain"/>
    <property type="match status" value="1"/>
</dbReference>
<comment type="caution">
    <text evidence="10">The sequence shown here is derived from an EMBL/GenBank/DDBJ whole genome shotgun (WGS) entry which is preliminary data.</text>
</comment>
<feature type="compositionally biased region" description="Basic and acidic residues" evidence="7">
    <location>
        <begin position="172"/>
        <end position="198"/>
    </location>
</feature>
<evidence type="ECO:0000259" key="9">
    <source>
        <dbReference type="PROSITE" id="PS50109"/>
    </source>
</evidence>
<dbReference type="InterPro" id="IPR050980">
    <property type="entry name" value="2C_sensor_his_kinase"/>
</dbReference>
<accession>A0ABD5QPN4</accession>